<sequence length="172" mass="19119">MELEPDELQEVLPLPMTVITTTNSEGIDNAAPYGCVMPILRPLNLVALASALPRDTLANIRETEEFVINVMGKPGYQESMKCSKDFPKEVNELTEVGLETTSSLEVTPPRIKKAIGWIEARLEREVEGDDYVIVLGEAVSVEVNDEYLEEDEITEDPLVMFSSNFKQLGDSI</sequence>
<reference evidence="6 7" key="1">
    <citation type="journal article" date="2010" name="Stand. Genomic Sci.">
        <title>Complete genome sequence of Acetohalobium arabaticum type strain (Z-7288).</title>
        <authorList>
            <person name="Sikorski J."/>
            <person name="Lapidus A."/>
            <person name="Chertkov O."/>
            <person name="Lucas S."/>
            <person name="Copeland A."/>
            <person name="Glavina Del Rio T."/>
            <person name="Nolan M."/>
            <person name="Tice H."/>
            <person name="Cheng J.F."/>
            <person name="Han C."/>
            <person name="Brambilla E."/>
            <person name="Pitluck S."/>
            <person name="Liolios K."/>
            <person name="Ivanova N."/>
            <person name="Mavromatis K."/>
            <person name="Mikhailova N."/>
            <person name="Pati A."/>
            <person name="Bruce D."/>
            <person name="Detter C."/>
            <person name="Tapia R."/>
            <person name="Goodwin L."/>
            <person name="Chen A."/>
            <person name="Palaniappan K."/>
            <person name="Land M."/>
            <person name="Hauser L."/>
            <person name="Chang Y.J."/>
            <person name="Jeffries C.D."/>
            <person name="Rohde M."/>
            <person name="Goker M."/>
            <person name="Spring S."/>
            <person name="Woyke T."/>
            <person name="Bristow J."/>
            <person name="Eisen J.A."/>
            <person name="Markowitz V."/>
            <person name="Hugenholtz P."/>
            <person name="Kyrpides N.C."/>
            <person name="Klenk H.P."/>
        </authorList>
    </citation>
    <scope>NUCLEOTIDE SEQUENCE [LARGE SCALE GENOMIC DNA]</scope>
    <source>
        <strain evidence="7">ATCC 49924 / DSM 5501 / Z-7288</strain>
    </source>
</reference>
<dbReference type="HOGENOM" id="CLU_059021_3_2_9"/>
<dbReference type="SMART" id="SM00903">
    <property type="entry name" value="Flavin_Reduct"/>
    <property type="match status" value="1"/>
</dbReference>
<evidence type="ECO:0000256" key="3">
    <source>
        <dbReference type="ARBA" id="ARBA00022643"/>
    </source>
</evidence>
<evidence type="ECO:0000313" key="6">
    <source>
        <dbReference type="EMBL" id="ADL12324.1"/>
    </source>
</evidence>
<dbReference type="eggNOG" id="COG1853">
    <property type="taxonomic scope" value="Bacteria"/>
</dbReference>
<dbReference type="EMBL" id="CP002105">
    <property type="protein sequence ID" value="ADL12324.1"/>
    <property type="molecule type" value="Genomic_DNA"/>
</dbReference>
<comment type="similarity">
    <text evidence="4">Belongs to the flavoredoxin family.</text>
</comment>
<comment type="cofactor">
    <cofactor evidence="1">
        <name>FMN</name>
        <dbReference type="ChEBI" id="CHEBI:58210"/>
    </cofactor>
</comment>
<keyword evidence="3" id="KW-0288">FMN</keyword>
<evidence type="ECO:0000313" key="7">
    <source>
        <dbReference type="Proteomes" id="UP000001661"/>
    </source>
</evidence>
<dbReference type="Proteomes" id="UP000001661">
    <property type="component" value="Chromosome"/>
</dbReference>
<feature type="domain" description="Flavin reductase like" evidence="5">
    <location>
        <begin position="12"/>
        <end position="167"/>
    </location>
</feature>
<dbReference type="PANTHER" id="PTHR33798:SF5">
    <property type="entry name" value="FLAVIN REDUCTASE LIKE DOMAIN-CONTAINING PROTEIN"/>
    <property type="match status" value="1"/>
</dbReference>
<organism evidence="6 7">
    <name type="scientific">Acetohalobium arabaticum (strain ATCC 49924 / DSM 5501 / Z-7288)</name>
    <dbReference type="NCBI Taxonomy" id="574087"/>
    <lineage>
        <taxon>Bacteria</taxon>
        <taxon>Bacillati</taxon>
        <taxon>Bacillota</taxon>
        <taxon>Clostridia</taxon>
        <taxon>Halanaerobiales</taxon>
        <taxon>Halobacteroidaceae</taxon>
        <taxon>Acetohalobium</taxon>
    </lineage>
</organism>
<keyword evidence="7" id="KW-1185">Reference proteome</keyword>
<evidence type="ECO:0000259" key="5">
    <source>
        <dbReference type="SMART" id="SM00903"/>
    </source>
</evidence>
<dbReference type="Pfam" id="PF01613">
    <property type="entry name" value="Flavin_Reduct"/>
    <property type="match status" value="1"/>
</dbReference>
<evidence type="ECO:0000256" key="1">
    <source>
        <dbReference type="ARBA" id="ARBA00001917"/>
    </source>
</evidence>
<dbReference type="AlphaFoldDB" id="D9QVR5"/>
<name>D9QVR5_ACEAZ</name>
<dbReference type="GO" id="GO:0016646">
    <property type="term" value="F:oxidoreductase activity, acting on the CH-NH group of donors, NAD or NADP as acceptor"/>
    <property type="evidence" value="ECO:0007669"/>
    <property type="project" value="UniProtKB-ARBA"/>
</dbReference>
<dbReference type="RefSeq" id="WP_013277770.1">
    <property type="nucleotide sequence ID" value="NC_014378.1"/>
</dbReference>
<dbReference type="STRING" id="574087.Acear_0785"/>
<dbReference type="OrthoDB" id="9794638at2"/>
<dbReference type="SUPFAM" id="SSF50475">
    <property type="entry name" value="FMN-binding split barrel"/>
    <property type="match status" value="1"/>
</dbReference>
<proteinExistence type="inferred from homology"/>
<dbReference type="InterPro" id="IPR002563">
    <property type="entry name" value="Flavin_Rdtase-like_dom"/>
</dbReference>
<accession>D9QVR5</accession>
<dbReference type="GO" id="GO:0010181">
    <property type="term" value="F:FMN binding"/>
    <property type="evidence" value="ECO:0007669"/>
    <property type="project" value="InterPro"/>
</dbReference>
<gene>
    <name evidence="6" type="ordered locus">Acear_0785</name>
</gene>
<evidence type="ECO:0000256" key="2">
    <source>
        <dbReference type="ARBA" id="ARBA00022630"/>
    </source>
</evidence>
<keyword evidence="2" id="KW-0285">Flavoprotein</keyword>
<dbReference type="Gene3D" id="2.30.110.10">
    <property type="entry name" value="Electron Transport, Fmn-binding Protein, Chain A"/>
    <property type="match status" value="1"/>
</dbReference>
<dbReference type="InterPro" id="IPR012349">
    <property type="entry name" value="Split_barrel_FMN-bd"/>
</dbReference>
<dbReference type="KEGG" id="aar:Acear_0785"/>
<protein>
    <submittedName>
        <fullName evidence="6">Flavin reductase domain protein FMN-binding protein</fullName>
    </submittedName>
</protein>
<dbReference type="PANTHER" id="PTHR33798">
    <property type="entry name" value="FLAVOPROTEIN OXYGENASE"/>
    <property type="match status" value="1"/>
</dbReference>
<evidence type="ECO:0000256" key="4">
    <source>
        <dbReference type="ARBA" id="ARBA00038054"/>
    </source>
</evidence>